<dbReference type="AlphaFoldDB" id="A0A9D1TY47"/>
<accession>A0A9D1TY47</accession>
<organism evidence="3 4">
    <name type="scientific">Candidatus Rikenella faecigallinarum</name>
    <dbReference type="NCBI Taxonomy" id="2838745"/>
    <lineage>
        <taxon>Bacteria</taxon>
        <taxon>Pseudomonadati</taxon>
        <taxon>Bacteroidota</taxon>
        <taxon>Bacteroidia</taxon>
        <taxon>Bacteroidales</taxon>
        <taxon>Rikenellaceae</taxon>
        <taxon>Rikenella</taxon>
    </lineage>
</organism>
<evidence type="ECO:0000313" key="3">
    <source>
        <dbReference type="EMBL" id="HIW10996.1"/>
    </source>
</evidence>
<dbReference type="InterPro" id="IPR011655">
    <property type="entry name" value="MpPF26"/>
</dbReference>
<dbReference type="Pfam" id="PF07666">
    <property type="entry name" value="MpPF26"/>
    <property type="match status" value="1"/>
</dbReference>
<feature type="transmembrane region" description="Helical" evidence="2">
    <location>
        <begin position="133"/>
        <end position="162"/>
    </location>
</feature>
<dbReference type="Proteomes" id="UP000823926">
    <property type="component" value="Unassembled WGS sequence"/>
</dbReference>
<protein>
    <recommendedName>
        <fullName evidence="5">DUF4190 domain-containing protein</fullName>
    </recommendedName>
</protein>
<proteinExistence type="predicted"/>
<gene>
    <name evidence="3" type="ORF">H9888_05770</name>
</gene>
<keyword evidence="2" id="KW-0812">Transmembrane</keyword>
<evidence type="ECO:0008006" key="5">
    <source>
        <dbReference type="Google" id="ProtNLM"/>
    </source>
</evidence>
<reference evidence="3" key="1">
    <citation type="journal article" date="2021" name="PeerJ">
        <title>Extensive microbial diversity within the chicken gut microbiome revealed by metagenomics and culture.</title>
        <authorList>
            <person name="Gilroy R."/>
            <person name="Ravi A."/>
            <person name="Getino M."/>
            <person name="Pursley I."/>
            <person name="Horton D.L."/>
            <person name="Alikhan N.F."/>
            <person name="Baker D."/>
            <person name="Gharbi K."/>
            <person name="Hall N."/>
            <person name="Watson M."/>
            <person name="Adriaenssens E.M."/>
            <person name="Foster-Nyarko E."/>
            <person name="Jarju S."/>
            <person name="Secka A."/>
            <person name="Antonio M."/>
            <person name="Oren A."/>
            <person name="Chaudhuri R.R."/>
            <person name="La Ragione R."/>
            <person name="Hildebrand F."/>
            <person name="Pallen M.J."/>
        </authorList>
    </citation>
    <scope>NUCLEOTIDE SEQUENCE</scope>
    <source>
        <strain evidence="3">ChiBcec15-1070</strain>
    </source>
</reference>
<feature type="compositionally biased region" description="Polar residues" evidence="1">
    <location>
        <begin position="1"/>
        <end position="13"/>
    </location>
</feature>
<feature type="transmembrane region" description="Helical" evidence="2">
    <location>
        <begin position="174"/>
        <end position="192"/>
    </location>
</feature>
<evidence type="ECO:0000256" key="2">
    <source>
        <dbReference type="SAM" id="Phobius"/>
    </source>
</evidence>
<feature type="transmembrane region" description="Helical" evidence="2">
    <location>
        <begin position="198"/>
        <end position="219"/>
    </location>
</feature>
<evidence type="ECO:0000313" key="4">
    <source>
        <dbReference type="Proteomes" id="UP000823926"/>
    </source>
</evidence>
<name>A0A9D1TY47_9BACT</name>
<evidence type="ECO:0000256" key="1">
    <source>
        <dbReference type="SAM" id="MobiDB-lite"/>
    </source>
</evidence>
<feature type="compositionally biased region" description="Pro residues" evidence="1">
    <location>
        <begin position="101"/>
        <end position="111"/>
    </location>
</feature>
<keyword evidence="2" id="KW-0472">Membrane</keyword>
<comment type="caution">
    <text evidence="3">The sequence shown here is derived from an EMBL/GenBank/DDBJ whole genome shotgun (WGS) entry which is preliminary data.</text>
</comment>
<reference evidence="3" key="2">
    <citation type="submission" date="2021-04" db="EMBL/GenBank/DDBJ databases">
        <authorList>
            <person name="Gilroy R."/>
        </authorList>
    </citation>
    <scope>NUCLEOTIDE SEQUENCE</scope>
    <source>
        <strain evidence="3">ChiBcec15-1070</strain>
    </source>
</reference>
<feature type="compositionally biased region" description="Polar residues" evidence="1">
    <location>
        <begin position="21"/>
        <end position="37"/>
    </location>
</feature>
<feature type="region of interest" description="Disordered" evidence="1">
    <location>
        <begin position="1"/>
        <end position="111"/>
    </location>
</feature>
<sequence length="221" mass="23209">MMEPFNENQQSMAGQRVGEVSNGTPSTAHSPSESEAQNVAAGSASEASAYRSVPPVTEPYNPYTQTTPPAAGYGAPYDAQQQLAGQPHAGQQPYGGSYYPPQEPIPNQVPPGYPYGYPQQPVYTQKPTLPNAVAVLVLGILSILSSYYLVGIVLGIVALVLAAKGRKIWRQNPTAYSGVGMLNAGFVCAIIGTVIGSLFFIVGFFLGLVAAISGGLWALMQ</sequence>
<feature type="compositionally biased region" description="Low complexity" evidence="1">
    <location>
        <begin position="64"/>
        <end position="82"/>
    </location>
</feature>
<dbReference type="EMBL" id="DXHL01000027">
    <property type="protein sequence ID" value="HIW10996.1"/>
    <property type="molecule type" value="Genomic_DNA"/>
</dbReference>
<keyword evidence="2" id="KW-1133">Transmembrane helix</keyword>